<evidence type="ECO:0000313" key="3">
    <source>
        <dbReference type="Proteomes" id="UP000634529"/>
    </source>
</evidence>
<dbReference type="InterPro" id="IPR029058">
    <property type="entry name" value="AB_hydrolase_fold"/>
</dbReference>
<keyword evidence="3" id="KW-1185">Reference proteome</keyword>
<name>A0ABR9AV01_9BACL</name>
<dbReference type="PRINTS" id="PR00111">
    <property type="entry name" value="ABHYDROLASE"/>
</dbReference>
<feature type="domain" description="AB hydrolase-1" evidence="1">
    <location>
        <begin position="29"/>
        <end position="136"/>
    </location>
</feature>
<reference evidence="2 3" key="1">
    <citation type="submission" date="2020-09" db="EMBL/GenBank/DDBJ databases">
        <title>Paenibacillus sp. CAU 1523 isolated from sand of Haeundae Beach.</title>
        <authorList>
            <person name="Kim W."/>
        </authorList>
    </citation>
    <scope>NUCLEOTIDE SEQUENCE [LARGE SCALE GENOMIC DNA]</scope>
    <source>
        <strain evidence="2 3">CAU 1523</strain>
    </source>
</reference>
<dbReference type="InterPro" id="IPR050266">
    <property type="entry name" value="AB_hydrolase_sf"/>
</dbReference>
<organism evidence="2 3">
    <name type="scientific">Paenibacillus arenosi</name>
    <dbReference type="NCBI Taxonomy" id="2774142"/>
    <lineage>
        <taxon>Bacteria</taxon>
        <taxon>Bacillati</taxon>
        <taxon>Bacillota</taxon>
        <taxon>Bacilli</taxon>
        <taxon>Bacillales</taxon>
        <taxon>Paenibacillaceae</taxon>
        <taxon>Paenibacillus</taxon>
    </lineage>
</organism>
<gene>
    <name evidence="2" type="ORF">IFO66_06190</name>
</gene>
<accession>A0ABR9AV01</accession>
<dbReference type="GO" id="GO:0016787">
    <property type="term" value="F:hydrolase activity"/>
    <property type="evidence" value="ECO:0007669"/>
    <property type="project" value="UniProtKB-KW"/>
</dbReference>
<comment type="caution">
    <text evidence="2">The sequence shown here is derived from an EMBL/GenBank/DDBJ whole genome shotgun (WGS) entry which is preliminary data.</text>
</comment>
<sequence>MSSTIHEELYIDTGYGKTFIIASGRTDLPPLILLHGSGMNSVMWINEMEKYAQNYRVYAVDMPGEPGKSSEIQLPFTGDDFTNWLHDVFECLSIEKASIVGISLGGWVGAKFSITYAQKVDKLVLLCPAGIDPLRKSFMFKSLMYMLLGEKGIDKLYYKINGDKLIPAVMLQYQKLIASHFNFRKEVIPLFSDDEILQLTMPVALFVGGKDVMFHSEKTAKRLETLLKHAEINLIPDEGHSLVNHGDEIRKFLNQQ</sequence>
<evidence type="ECO:0000259" key="1">
    <source>
        <dbReference type="Pfam" id="PF00561"/>
    </source>
</evidence>
<dbReference type="PANTHER" id="PTHR43798">
    <property type="entry name" value="MONOACYLGLYCEROL LIPASE"/>
    <property type="match status" value="1"/>
</dbReference>
<dbReference type="Gene3D" id="3.40.50.1820">
    <property type="entry name" value="alpha/beta hydrolase"/>
    <property type="match status" value="1"/>
</dbReference>
<dbReference type="SUPFAM" id="SSF53474">
    <property type="entry name" value="alpha/beta-Hydrolases"/>
    <property type="match status" value="1"/>
</dbReference>
<protein>
    <submittedName>
        <fullName evidence="2">Alpha/beta hydrolase</fullName>
    </submittedName>
</protein>
<proteinExistence type="predicted"/>
<keyword evidence="2" id="KW-0378">Hydrolase</keyword>
<dbReference type="Proteomes" id="UP000634529">
    <property type="component" value="Unassembled WGS sequence"/>
</dbReference>
<dbReference type="InterPro" id="IPR000073">
    <property type="entry name" value="AB_hydrolase_1"/>
</dbReference>
<evidence type="ECO:0000313" key="2">
    <source>
        <dbReference type="EMBL" id="MBD8497894.1"/>
    </source>
</evidence>
<dbReference type="EMBL" id="JACYTN010000003">
    <property type="protein sequence ID" value="MBD8497894.1"/>
    <property type="molecule type" value="Genomic_DNA"/>
</dbReference>
<dbReference type="Pfam" id="PF00561">
    <property type="entry name" value="Abhydrolase_1"/>
    <property type="match status" value="1"/>
</dbReference>